<evidence type="ECO:0000256" key="1">
    <source>
        <dbReference type="ARBA" id="ARBA00010457"/>
    </source>
</evidence>
<name>A0ABT0HQE1_9BACT</name>
<keyword evidence="4" id="KW-1185">Reference proteome</keyword>
<sequence length="168" mass="17809">MTYFRKLKSAGLLLCFVCSLTIFLGSCEQKSYEPNLNAAPGGGTVSTYKAYTLSSTDGKNIYGRVVFYKYNPSVTLVQVGLYNTTAGASYTSSVYQGKITESTATVLKPLDSISGATGEFSSNKYFTISEAGFYDKLNAYNANVKIMAGTTLVASGNIGANAAPVAQQ</sequence>
<dbReference type="RefSeq" id="WP_248478923.1">
    <property type="nucleotide sequence ID" value="NZ_JALPRF010000003.1"/>
</dbReference>
<comment type="caution">
    <text evidence="3">The sequence shown here is derived from an EMBL/GenBank/DDBJ whole genome shotgun (WGS) entry which is preliminary data.</text>
</comment>
<proteinExistence type="inferred from homology"/>
<evidence type="ECO:0000256" key="2">
    <source>
        <dbReference type="SAM" id="SignalP"/>
    </source>
</evidence>
<dbReference type="SUPFAM" id="SSF49329">
    <property type="entry name" value="Cu,Zn superoxide dismutase-like"/>
    <property type="match status" value="1"/>
</dbReference>
<reference evidence="3 4" key="1">
    <citation type="submission" date="2022-04" db="EMBL/GenBank/DDBJ databases">
        <title>Spirosoma sp. strain RP8 genome sequencing and assembly.</title>
        <authorList>
            <person name="Jung Y."/>
        </authorList>
    </citation>
    <scope>NUCLEOTIDE SEQUENCE [LARGE SCALE GENOMIC DNA]</scope>
    <source>
        <strain evidence="3 4">RP8</strain>
    </source>
</reference>
<feature type="chain" id="PRO_5046939259" description="CHRD domain-containing protein" evidence="2">
    <location>
        <begin position="25"/>
        <end position="168"/>
    </location>
</feature>
<dbReference type="Proteomes" id="UP001202180">
    <property type="component" value="Unassembled WGS sequence"/>
</dbReference>
<accession>A0ABT0HQE1</accession>
<evidence type="ECO:0000313" key="3">
    <source>
        <dbReference type="EMBL" id="MCK8494400.1"/>
    </source>
</evidence>
<evidence type="ECO:0000313" key="4">
    <source>
        <dbReference type="Proteomes" id="UP001202180"/>
    </source>
</evidence>
<evidence type="ECO:0008006" key="5">
    <source>
        <dbReference type="Google" id="ProtNLM"/>
    </source>
</evidence>
<organism evidence="3 4">
    <name type="scientific">Spirosoma liriopis</name>
    <dbReference type="NCBI Taxonomy" id="2937440"/>
    <lineage>
        <taxon>Bacteria</taxon>
        <taxon>Pseudomonadati</taxon>
        <taxon>Bacteroidota</taxon>
        <taxon>Cytophagia</taxon>
        <taxon>Cytophagales</taxon>
        <taxon>Cytophagaceae</taxon>
        <taxon>Spirosoma</taxon>
    </lineage>
</organism>
<dbReference type="PROSITE" id="PS51257">
    <property type="entry name" value="PROKAR_LIPOPROTEIN"/>
    <property type="match status" value="1"/>
</dbReference>
<comment type="similarity">
    <text evidence="1">Belongs to the Cu-Zn superoxide dismutase family.</text>
</comment>
<feature type="signal peptide" evidence="2">
    <location>
        <begin position="1"/>
        <end position="24"/>
    </location>
</feature>
<keyword evidence="2" id="KW-0732">Signal</keyword>
<dbReference type="InterPro" id="IPR036423">
    <property type="entry name" value="SOD-like_Cu/Zn_dom_sf"/>
</dbReference>
<dbReference type="EMBL" id="JALPRF010000003">
    <property type="protein sequence ID" value="MCK8494400.1"/>
    <property type="molecule type" value="Genomic_DNA"/>
</dbReference>
<protein>
    <recommendedName>
        <fullName evidence="5">CHRD domain-containing protein</fullName>
    </recommendedName>
</protein>
<gene>
    <name evidence="3" type="ORF">M0L20_21205</name>
</gene>